<dbReference type="InterPro" id="IPR039499">
    <property type="entry name" value="LURA1/LRA25"/>
</dbReference>
<evidence type="ECO:0000313" key="2">
    <source>
        <dbReference type="EMBL" id="VDI16461.1"/>
    </source>
</evidence>
<comment type="caution">
    <text evidence="2">The sequence shown here is derived from an EMBL/GenBank/DDBJ whole genome shotgun (WGS) entry which is preliminary data.</text>
</comment>
<dbReference type="Pfam" id="PF14854">
    <property type="entry name" value="LURAP"/>
    <property type="match status" value="1"/>
</dbReference>
<dbReference type="AlphaFoldDB" id="A0A8B6D7S4"/>
<gene>
    <name evidence="2" type="ORF">MGAL_10B001040</name>
</gene>
<feature type="compositionally biased region" description="Basic and acidic residues" evidence="1">
    <location>
        <begin position="1"/>
        <end position="11"/>
    </location>
</feature>
<feature type="compositionally biased region" description="Polar residues" evidence="1">
    <location>
        <begin position="136"/>
        <end position="151"/>
    </location>
</feature>
<evidence type="ECO:0000313" key="3">
    <source>
        <dbReference type="Proteomes" id="UP000596742"/>
    </source>
</evidence>
<feature type="compositionally biased region" description="Acidic residues" evidence="1">
    <location>
        <begin position="20"/>
        <end position="29"/>
    </location>
</feature>
<dbReference type="EMBL" id="UYJE01003088">
    <property type="protein sequence ID" value="VDI16461.1"/>
    <property type="molecule type" value="Genomic_DNA"/>
</dbReference>
<feature type="compositionally biased region" description="Basic and acidic residues" evidence="1">
    <location>
        <begin position="168"/>
        <end position="179"/>
    </location>
</feature>
<dbReference type="OrthoDB" id="6508726at2759"/>
<feature type="region of interest" description="Disordered" evidence="1">
    <location>
        <begin position="197"/>
        <end position="216"/>
    </location>
</feature>
<proteinExistence type="predicted"/>
<protein>
    <submittedName>
        <fullName evidence="2">Uncharacterized protein</fullName>
    </submittedName>
</protein>
<reference evidence="2" key="1">
    <citation type="submission" date="2018-11" db="EMBL/GenBank/DDBJ databases">
        <authorList>
            <person name="Alioto T."/>
            <person name="Alioto T."/>
        </authorList>
    </citation>
    <scope>NUCLEOTIDE SEQUENCE</scope>
</reference>
<keyword evidence="3" id="KW-1185">Reference proteome</keyword>
<feature type="region of interest" description="Disordered" evidence="1">
    <location>
        <begin position="135"/>
        <end position="179"/>
    </location>
</feature>
<organism evidence="2 3">
    <name type="scientific">Mytilus galloprovincialis</name>
    <name type="common">Mediterranean mussel</name>
    <dbReference type="NCBI Taxonomy" id="29158"/>
    <lineage>
        <taxon>Eukaryota</taxon>
        <taxon>Metazoa</taxon>
        <taxon>Spiralia</taxon>
        <taxon>Lophotrochozoa</taxon>
        <taxon>Mollusca</taxon>
        <taxon>Bivalvia</taxon>
        <taxon>Autobranchia</taxon>
        <taxon>Pteriomorphia</taxon>
        <taxon>Mytilida</taxon>
        <taxon>Mytiloidea</taxon>
        <taxon>Mytilidae</taxon>
        <taxon>Mytilinae</taxon>
        <taxon>Mytilus</taxon>
    </lineage>
</organism>
<feature type="region of interest" description="Disordered" evidence="1">
    <location>
        <begin position="1"/>
        <end position="29"/>
    </location>
</feature>
<dbReference type="Proteomes" id="UP000596742">
    <property type="component" value="Unassembled WGS sequence"/>
</dbReference>
<evidence type="ECO:0000256" key="1">
    <source>
        <dbReference type="SAM" id="MobiDB-lite"/>
    </source>
</evidence>
<accession>A0A8B6D7S4</accession>
<name>A0A8B6D7S4_MYTGA</name>
<sequence length="216" mass="24415">MLLDMKMEKSQSEINIATDSESESSEDDKYEADIEFSNACRHYYLSRLEATESFKKDLKKEDTVKKSISPKQRRRSTIDDKMETLRTEMASLMDQDVSLMKQLLTLNETINEIKQGRLSSSSSSRGFVSGSDWSVSEMSISPNDEPTSSKLTGYVPTHPNNSNNANVEKTRDMPSCKGDKKQISLTDLWKVRTQTSLTSNDSGYVEDPNNLLQTEV</sequence>
<feature type="compositionally biased region" description="Polar residues" evidence="1">
    <location>
        <begin position="158"/>
        <end position="167"/>
    </location>
</feature>